<gene>
    <name evidence="1" type="ORF">NDU88_003837</name>
</gene>
<feature type="non-terminal residue" evidence="1">
    <location>
        <position position="101"/>
    </location>
</feature>
<keyword evidence="2" id="KW-1185">Reference proteome</keyword>
<evidence type="ECO:0000313" key="1">
    <source>
        <dbReference type="EMBL" id="KAJ1171980.1"/>
    </source>
</evidence>
<name>A0AAV7T6G3_PLEWA</name>
<sequence>AAGQGPALLLRIQSMKACNVKSRIEDEFHSQDNALVQRSYNSAMRSPTLLLRLPSMTDARACADSALCISGFKNTTGWDAMRVFAIVLSQSAPAMHWFYLG</sequence>
<reference evidence="1" key="1">
    <citation type="journal article" date="2022" name="bioRxiv">
        <title>Sequencing and chromosome-scale assembly of the giantPleurodeles waltlgenome.</title>
        <authorList>
            <person name="Brown T."/>
            <person name="Elewa A."/>
            <person name="Iarovenko S."/>
            <person name="Subramanian E."/>
            <person name="Araus A.J."/>
            <person name="Petzold A."/>
            <person name="Susuki M."/>
            <person name="Suzuki K.-i.T."/>
            <person name="Hayashi T."/>
            <person name="Toyoda A."/>
            <person name="Oliveira C."/>
            <person name="Osipova E."/>
            <person name="Leigh N.D."/>
            <person name="Simon A."/>
            <person name="Yun M.H."/>
        </authorList>
    </citation>
    <scope>NUCLEOTIDE SEQUENCE</scope>
    <source>
        <strain evidence="1">20211129_DDA</strain>
        <tissue evidence="1">Liver</tissue>
    </source>
</reference>
<feature type="non-terminal residue" evidence="1">
    <location>
        <position position="1"/>
    </location>
</feature>
<protein>
    <submittedName>
        <fullName evidence="1">Uncharacterized protein</fullName>
    </submittedName>
</protein>
<dbReference type="AlphaFoldDB" id="A0AAV7T6G3"/>
<proteinExistence type="predicted"/>
<dbReference type="EMBL" id="JANPWB010000007">
    <property type="protein sequence ID" value="KAJ1171980.1"/>
    <property type="molecule type" value="Genomic_DNA"/>
</dbReference>
<accession>A0AAV7T6G3</accession>
<dbReference type="Proteomes" id="UP001066276">
    <property type="component" value="Chromosome 4_1"/>
</dbReference>
<evidence type="ECO:0000313" key="2">
    <source>
        <dbReference type="Proteomes" id="UP001066276"/>
    </source>
</evidence>
<organism evidence="1 2">
    <name type="scientific">Pleurodeles waltl</name>
    <name type="common">Iberian ribbed newt</name>
    <dbReference type="NCBI Taxonomy" id="8319"/>
    <lineage>
        <taxon>Eukaryota</taxon>
        <taxon>Metazoa</taxon>
        <taxon>Chordata</taxon>
        <taxon>Craniata</taxon>
        <taxon>Vertebrata</taxon>
        <taxon>Euteleostomi</taxon>
        <taxon>Amphibia</taxon>
        <taxon>Batrachia</taxon>
        <taxon>Caudata</taxon>
        <taxon>Salamandroidea</taxon>
        <taxon>Salamandridae</taxon>
        <taxon>Pleurodelinae</taxon>
        <taxon>Pleurodeles</taxon>
    </lineage>
</organism>
<comment type="caution">
    <text evidence="1">The sequence shown here is derived from an EMBL/GenBank/DDBJ whole genome shotgun (WGS) entry which is preliminary data.</text>
</comment>